<evidence type="ECO:0000313" key="2">
    <source>
        <dbReference type="Proteomes" id="UP001055811"/>
    </source>
</evidence>
<reference evidence="1 2" key="2">
    <citation type="journal article" date="2022" name="Mol. Ecol. Resour.">
        <title>The genomes of chicory, endive, great burdock and yacon provide insights into Asteraceae paleo-polyploidization history and plant inulin production.</title>
        <authorList>
            <person name="Fan W."/>
            <person name="Wang S."/>
            <person name="Wang H."/>
            <person name="Wang A."/>
            <person name="Jiang F."/>
            <person name="Liu H."/>
            <person name="Zhao H."/>
            <person name="Xu D."/>
            <person name="Zhang Y."/>
        </authorList>
    </citation>
    <scope>NUCLEOTIDE SEQUENCE [LARGE SCALE GENOMIC DNA]</scope>
    <source>
        <strain evidence="2">cv. Punajuju</strain>
        <tissue evidence="1">Leaves</tissue>
    </source>
</reference>
<name>A0ACB9BJX2_CICIN</name>
<organism evidence="1 2">
    <name type="scientific">Cichorium intybus</name>
    <name type="common">Chicory</name>
    <dbReference type="NCBI Taxonomy" id="13427"/>
    <lineage>
        <taxon>Eukaryota</taxon>
        <taxon>Viridiplantae</taxon>
        <taxon>Streptophyta</taxon>
        <taxon>Embryophyta</taxon>
        <taxon>Tracheophyta</taxon>
        <taxon>Spermatophyta</taxon>
        <taxon>Magnoliopsida</taxon>
        <taxon>eudicotyledons</taxon>
        <taxon>Gunneridae</taxon>
        <taxon>Pentapetalae</taxon>
        <taxon>asterids</taxon>
        <taxon>campanulids</taxon>
        <taxon>Asterales</taxon>
        <taxon>Asteraceae</taxon>
        <taxon>Cichorioideae</taxon>
        <taxon>Cichorieae</taxon>
        <taxon>Cichoriinae</taxon>
        <taxon>Cichorium</taxon>
    </lineage>
</organism>
<protein>
    <submittedName>
        <fullName evidence="1">Uncharacterized protein</fullName>
    </submittedName>
</protein>
<accession>A0ACB9BJX2</accession>
<sequence>MIEDCSIFLIKTALDLYIFEAEFGQRVDLPEFDQVQSLIQLWCHEGPRDAFLCPTYSAVDEDVSKGALLACWLAISKGRATKHLALRTLQSSFQLHVPELQRTIRTEAIFPDSLRLTALLPIVIAIVARSSALAAIKLKRTLEKKGLRLRKAPATFLLTAQLRAGTQLVALARHSAPRLTSAAKTFSLGACLSNTKRGFRSL</sequence>
<keyword evidence="2" id="KW-1185">Reference proteome</keyword>
<proteinExistence type="predicted"/>
<dbReference type="Proteomes" id="UP001055811">
    <property type="component" value="Linkage Group LG06"/>
</dbReference>
<comment type="caution">
    <text evidence="1">The sequence shown here is derived from an EMBL/GenBank/DDBJ whole genome shotgun (WGS) entry which is preliminary data.</text>
</comment>
<evidence type="ECO:0000313" key="1">
    <source>
        <dbReference type="EMBL" id="KAI3722313.1"/>
    </source>
</evidence>
<dbReference type="EMBL" id="CM042014">
    <property type="protein sequence ID" value="KAI3722313.1"/>
    <property type="molecule type" value="Genomic_DNA"/>
</dbReference>
<reference evidence="2" key="1">
    <citation type="journal article" date="2022" name="Mol. Ecol. Resour.">
        <title>The genomes of chicory, endive, great burdock and yacon provide insights into Asteraceae palaeo-polyploidization history and plant inulin production.</title>
        <authorList>
            <person name="Fan W."/>
            <person name="Wang S."/>
            <person name="Wang H."/>
            <person name="Wang A."/>
            <person name="Jiang F."/>
            <person name="Liu H."/>
            <person name="Zhao H."/>
            <person name="Xu D."/>
            <person name="Zhang Y."/>
        </authorList>
    </citation>
    <scope>NUCLEOTIDE SEQUENCE [LARGE SCALE GENOMIC DNA]</scope>
    <source>
        <strain evidence="2">cv. Punajuju</strain>
    </source>
</reference>
<gene>
    <name evidence="1" type="ORF">L2E82_33346</name>
</gene>